<dbReference type="EMBL" id="JACIEB010000001">
    <property type="protein sequence ID" value="MBB3980857.1"/>
    <property type="molecule type" value="Genomic_DNA"/>
</dbReference>
<protein>
    <submittedName>
        <fullName evidence="1">Uncharacterized protein</fullName>
    </submittedName>
</protein>
<accession>A0A7W6DDT7</accession>
<dbReference type="RefSeq" id="WP_183953836.1">
    <property type="nucleotide sequence ID" value="NZ_JACIEB010000001.1"/>
</dbReference>
<sequence length="59" mass="6678">MSRSKHQTLKSISGNQSKSEVDAMFAEGDHDAMEWVEKGRLKIAEMQRRDADKVAKKAD</sequence>
<proteinExistence type="predicted"/>
<evidence type="ECO:0000313" key="1">
    <source>
        <dbReference type="EMBL" id="MBB3980857.1"/>
    </source>
</evidence>
<reference evidence="1 2" key="1">
    <citation type="submission" date="2020-08" db="EMBL/GenBank/DDBJ databases">
        <title>Genomic Encyclopedia of Type Strains, Phase IV (KMG-IV): sequencing the most valuable type-strain genomes for metagenomic binning, comparative biology and taxonomic classification.</title>
        <authorList>
            <person name="Goeker M."/>
        </authorList>
    </citation>
    <scope>NUCLEOTIDE SEQUENCE [LARGE SCALE GENOMIC DNA]</scope>
    <source>
        <strain evidence="1 2">DSM 29348</strain>
    </source>
</reference>
<keyword evidence="2" id="KW-1185">Reference proteome</keyword>
<dbReference type="Proteomes" id="UP000552757">
    <property type="component" value="Unassembled WGS sequence"/>
</dbReference>
<organism evidence="1 2">
    <name type="scientific">Sphingobium fontiphilum</name>
    <dbReference type="NCBI Taxonomy" id="944425"/>
    <lineage>
        <taxon>Bacteria</taxon>
        <taxon>Pseudomonadati</taxon>
        <taxon>Pseudomonadota</taxon>
        <taxon>Alphaproteobacteria</taxon>
        <taxon>Sphingomonadales</taxon>
        <taxon>Sphingomonadaceae</taxon>
        <taxon>Sphingobium</taxon>
    </lineage>
</organism>
<gene>
    <name evidence="1" type="ORF">GGR44_000488</name>
</gene>
<name>A0A7W6DDT7_9SPHN</name>
<evidence type="ECO:0000313" key="2">
    <source>
        <dbReference type="Proteomes" id="UP000552757"/>
    </source>
</evidence>
<comment type="caution">
    <text evidence="1">The sequence shown here is derived from an EMBL/GenBank/DDBJ whole genome shotgun (WGS) entry which is preliminary data.</text>
</comment>
<dbReference type="AlphaFoldDB" id="A0A7W6DDT7"/>